<dbReference type="GO" id="GO:0022857">
    <property type="term" value="F:transmembrane transporter activity"/>
    <property type="evidence" value="ECO:0007669"/>
    <property type="project" value="InterPro"/>
</dbReference>
<feature type="transmembrane region" description="Helical" evidence="4">
    <location>
        <begin position="134"/>
        <end position="152"/>
    </location>
</feature>
<dbReference type="PANTHER" id="PTHR23521">
    <property type="entry name" value="TRANSPORTER MFS SUPERFAMILY"/>
    <property type="match status" value="1"/>
</dbReference>
<dbReference type="Proteomes" id="UP001165427">
    <property type="component" value="Unassembled WGS sequence"/>
</dbReference>
<feature type="transmembrane region" description="Helical" evidence="4">
    <location>
        <begin position="75"/>
        <end position="93"/>
    </location>
</feature>
<evidence type="ECO:0000259" key="5">
    <source>
        <dbReference type="PROSITE" id="PS50850"/>
    </source>
</evidence>
<dbReference type="InterPro" id="IPR011701">
    <property type="entry name" value="MFS"/>
</dbReference>
<dbReference type="EMBL" id="JALJRB010000004">
    <property type="protein sequence ID" value="MCJ8499967.1"/>
    <property type="molecule type" value="Genomic_DNA"/>
</dbReference>
<dbReference type="PROSITE" id="PS50850">
    <property type="entry name" value="MFS"/>
    <property type="match status" value="1"/>
</dbReference>
<evidence type="ECO:0000256" key="2">
    <source>
        <dbReference type="ARBA" id="ARBA00022989"/>
    </source>
</evidence>
<proteinExistence type="predicted"/>
<keyword evidence="7" id="KW-1185">Reference proteome</keyword>
<accession>A0AA41QZH0</accession>
<dbReference type="AlphaFoldDB" id="A0AA41QZH0"/>
<dbReference type="RefSeq" id="WP_246903670.1">
    <property type="nucleotide sequence ID" value="NZ_JALJRB010000004.1"/>
</dbReference>
<name>A0AA41QZH0_9BACT</name>
<keyword evidence="1 4" id="KW-0812">Transmembrane</keyword>
<keyword evidence="3 4" id="KW-0472">Membrane</keyword>
<organism evidence="6 7">
    <name type="scientific">Desulfatitalea alkaliphila</name>
    <dbReference type="NCBI Taxonomy" id="2929485"/>
    <lineage>
        <taxon>Bacteria</taxon>
        <taxon>Pseudomonadati</taxon>
        <taxon>Thermodesulfobacteriota</taxon>
        <taxon>Desulfobacteria</taxon>
        <taxon>Desulfobacterales</taxon>
        <taxon>Desulfosarcinaceae</taxon>
        <taxon>Desulfatitalea</taxon>
    </lineage>
</organism>
<dbReference type="InterPro" id="IPR020846">
    <property type="entry name" value="MFS_dom"/>
</dbReference>
<dbReference type="InterPro" id="IPR036259">
    <property type="entry name" value="MFS_trans_sf"/>
</dbReference>
<evidence type="ECO:0000313" key="7">
    <source>
        <dbReference type="Proteomes" id="UP001165427"/>
    </source>
</evidence>
<dbReference type="PANTHER" id="PTHR23521:SF3">
    <property type="entry name" value="MFS TRANSPORTER"/>
    <property type="match status" value="1"/>
</dbReference>
<evidence type="ECO:0000313" key="6">
    <source>
        <dbReference type="EMBL" id="MCJ8499967.1"/>
    </source>
</evidence>
<feature type="transmembrane region" description="Helical" evidence="4">
    <location>
        <begin position="44"/>
        <end position="63"/>
    </location>
</feature>
<sequence length="404" mass="42026">MGSIAPYRATLVICLAEVLGLAAIAAFPALLPTFQAQWDLSNTAAGWISAAYYAGYMLSVPLLAGITDRMDARRIMALGALLGVATALGYALLARGFWSALALRWLAGIGLAGIYMPGLKLVSDHTEGALQSRFVSFYTASFGLGMGLSYLMAGEINALAGWRWAFLASAIAAAMALLVIWRYVPGGVRLPSGQPLRLADFVTVLRCRPAMAYVFGYAAHMWELFAFRTWIVAFLVFSMGYSSDGDGGWRPTQVAFLANLVGLASSIAGNELARIHGRQRVIAAVMLLSAACGAGLGFMAPLPYAWVALGALVYGLLVTADSAALTAGAVAAAPAGLRGTTLAVHSTIGFGAAFAGPLAVGLVLDAFGGATPLAWGMGFVTMAAGCLVGPLILAYYSDHHAARE</sequence>
<protein>
    <submittedName>
        <fullName evidence="6">MFS transporter</fullName>
    </submittedName>
</protein>
<feature type="transmembrane region" description="Helical" evidence="4">
    <location>
        <begin position="249"/>
        <end position="269"/>
    </location>
</feature>
<gene>
    <name evidence="6" type="ORF">MRX98_05225</name>
</gene>
<dbReference type="Gene3D" id="1.20.1250.20">
    <property type="entry name" value="MFS general substrate transporter like domains"/>
    <property type="match status" value="1"/>
</dbReference>
<evidence type="ECO:0000256" key="1">
    <source>
        <dbReference type="ARBA" id="ARBA00022692"/>
    </source>
</evidence>
<feature type="transmembrane region" description="Helical" evidence="4">
    <location>
        <begin position="342"/>
        <end position="367"/>
    </location>
</feature>
<feature type="transmembrane region" description="Helical" evidence="4">
    <location>
        <begin position="373"/>
        <end position="396"/>
    </location>
</feature>
<feature type="transmembrane region" description="Helical" evidence="4">
    <location>
        <begin position="281"/>
        <end position="300"/>
    </location>
</feature>
<feature type="transmembrane region" description="Helical" evidence="4">
    <location>
        <begin position="105"/>
        <end position="122"/>
    </location>
</feature>
<dbReference type="Pfam" id="PF07690">
    <property type="entry name" value="MFS_1"/>
    <property type="match status" value="1"/>
</dbReference>
<feature type="transmembrane region" description="Helical" evidence="4">
    <location>
        <begin position="306"/>
        <end position="330"/>
    </location>
</feature>
<reference evidence="6" key="1">
    <citation type="submission" date="2022-04" db="EMBL/GenBank/DDBJ databases">
        <title>Desulfatitalea alkaliphila sp. nov., a novel anaerobic sulfate-reducing bacterium isolated from terrestrial mud volcano, Taman Peninsula, Russia.</title>
        <authorList>
            <person name="Khomyakova M.A."/>
            <person name="Merkel A.Y."/>
            <person name="Slobodkin A.I."/>
        </authorList>
    </citation>
    <scope>NUCLEOTIDE SEQUENCE</scope>
    <source>
        <strain evidence="6">M08but</strain>
    </source>
</reference>
<feature type="transmembrane region" description="Helical" evidence="4">
    <location>
        <begin position="214"/>
        <end position="237"/>
    </location>
</feature>
<feature type="transmembrane region" description="Helical" evidence="4">
    <location>
        <begin position="12"/>
        <end position="32"/>
    </location>
</feature>
<dbReference type="GO" id="GO:0005886">
    <property type="term" value="C:plasma membrane"/>
    <property type="evidence" value="ECO:0007669"/>
    <property type="project" value="TreeGrafter"/>
</dbReference>
<keyword evidence="2 4" id="KW-1133">Transmembrane helix</keyword>
<dbReference type="SUPFAM" id="SSF103473">
    <property type="entry name" value="MFS general substrate transporter"/>
    <property type="match status" value="1"/>
</dbReference>
<comment type="caution">
    <text evidence="6">The sequence shown here is derived from an EMBL/GenBank/DDBJ whole genome shotgun (WGS) entry which is preliminary data.</text>
</comment>
<feature type="domain" description="Major facilitator superfamily (MFS) profile" evidence="5">
    <location>
        <begin position="9"/>
        <end position="401"/>
    </location>
</feature>
<evidence type="ECO:0000256" key="3">
    <source>
        <dbReference type="ARBA" id="ARBA00023136"/>
    </source>
</evidence>
<evidence type="ECO:0000256" key="4">
    <source>
        <dbReference type="SAM" id="Phobius"/>
    </source>
</evidence>
<feature type="transmembrane region" description="Helical" evidence="4">
    <location>
        <begin position="164"/>
        <end position="184"/>
    </location>
</feature>